<reference evidence="2" key="1">
    <citation type="submission" date="2020-06" db="EMBL/GenBank/DDBJ databases">
        <title>Whole Genome Sequence of Bradyrhizobium sp. Strain 1S1.</title>
        <authorList>
            <person name="Bromfield E.S.P."/>
            <person name="Cloutier S."/>
        </authorList>
    </citation>
    <scope>NUCLEOTIDE SEQUENCE [LARGE SCALE GENOMIC DNA]</scope>
    <source>
        <strain evidence="2">1S1</strain>
    </source>
</reference>
<protein>
    <submittedName>
        <fullName evidence="2">Uncharacterized protein</fullName>
    </submittedName>
</protein>
<feature type="signal peptide" evidence="1">
    <location>
        <begin position="1"/>
        <end position="22"/>
    </location>
</feature>
<proteinExistence type="predicted"/>
<organism evidence="2">
    <name type="scientific">Bradyrhizobium septentrionale</name>
    <dbReference type="NCBI Taxonomy" id="1404411"/>
    <lineage>
        <taxon>Bacteria</taxon>
        <taxon>Pseudomonadati</taxon>
        <taxon>Pseudomonadota</taxon>
        <taxon>Alphaproteobacteria</taxon>
        <taxon>Hyphomicrobiales</taxon>
        <taxon>Nitrobacteraceae</taxon>
        <taxon>Bradyrhizobium</taxon>
    </lineage>
</organism>
<evidence type="ECO:0000256" key="1">
    <source>
        <dbReference type="SAM" id="SignalP"/>
    </source>
</evidence>
<dbReference type="EMBL" id="JAAOLE020000001">
    <property type="protein sequence ID" value="NVI48317.1"/>
    <property type="molecule type" value="Genomic_DNA"/>
</dbReference>
<gene>
    <name evidence="2" type="ORF">HAP48_036700</name>
</gene>
<sequence length="96" mass="10675">MIQNQRLRLASPLKAAITLAFAMTALIPERVDARDQAPTVEEKEACMEDVFRLCSSHIPDRVAIIACLRSKQSRLSLKCRYMISAGDAGKKSNEPK</sequence>
<name>A0A973W6M3_9BRAD</name>
<evidence type="ECO:0000313" key="2">
    <source>
        <dbReference type="EMBL" id="NVI48317.1"/>
    </source>
</evidence>
<dbReference type="RefSeq" id="WP_175612357.1">
    <property type="nucleotide sequence ID" value="NZ_CP088285.1"/>
</dbReference>
<accession>A0A973W6M3</accession>
<feature type="chain" id="PRO_5036926158" evidence="1">
    <location>
        <begin position="23"/>
        <end position="96"/>
    </location>
</feature>
<keyword evidence="1" id="KW-0732">Signal</keyword>
<comment type="caution">
    <text evidence="2">The sequence shown here is derived from an EMBL/GenBank/DDBJ whole genome shotgun (WGS) entry which is preliminary data.</text>
</comment>
<dbReference type="AlphaFoldDB" id="A0A973W6M3"/>